<organism evidence="6 7">
    <name type="scientific">Armillaria tabescens</name>
    <name type="common">Ringless honey mushroom</name>
    <name type="synonym">Agaricus tabescens</name>
    <dbReference type="NCBI Taxonomy" id="1929756"/>
    <lineage>
        <taxon>Eukaryota</taxon>
        <taxon>Fungi</taxon>
        <taxon>Dikarya</taxon>
        <taxon>Basidiomycota</taxon>
        <taxon>Agaricomycotina</taxon>
        <taxon>Agaricomycetes</taxon>
        <taxon>Agaricomycetidae</taxon>
        <taxon>Agaricales</taxon>
        <taxon>Marasmiineae</taxon>
        <taxon>Physalacriaceae</taxon>
        <taxon>Desarmillaria</taxon>
    </lineage>
</organism>
<dbReference type="PANTHER" id="PTHR24185:SF1">
    <property type="entry name" value="CALCIUM-INDEPENDENT PHOSPHOLIPASE A2-GAMMA"/>
    <property type="match status" value="1"/>
</dbReference>
<dbReference type="GO" id="GO:0019369">
    <property type="term" value="P:arachidonate metabolic process"/>
    <property type="evidence" value="ECO:0007669"/>
    <property type="project" value="TreeGrafter"/>
</dbReference>
<name>A0AA39NQG3_ARMTA</name>
<feature type="short sequence motif" description="GXGXXG" evidence="4">
    <location>
        <begin position="22"/>
        <end position="27"/>
    </location>
</feature>
<keyword evidence="1 6" id="KW-0378">Hydrolase</keyword>
<dbReference type="GO" id="GO:0016020">
    <property type="term" value="C:membrane"/>
    <property type="evidence" value="ECO:0007669"/>
    <property type="project" value="TreeGrafter"/>
</dbReference>
<sequence>MAVNTGPSVLSSPPLSLLSLDGGGIRGVSEPLILDEIMKRIQTHQGLPDTPKPCEYFDLIGGTGTGGLIAIMLGRLKRSTAEALRSYNNLSRVVFQARKPFDRHGKFKATALEKEMKEVIVQAGYNDDQKLLDPNAGKHSRGNVFVCSMTRVNLHSPQRFRTYRGLPNQGPDCMIWEAVRATTAGLNVFKPIKITGPGGFSVDYVGASLEFNNPTQQVRDEAKKLFGNDRRIGVLVSIGTGHTSPHGFRQWNRMERALPSELINVLQSIATDCERVADEVAKEYDNDDIYFRFNILHGAGGIPFDEWKKMNELSAHTTSYLRGPEVSKQIDRVVACLCRIQKEWKEWNLVNRHDSSTMCSEMDQFTIPTVDRFSIKLLKQISIGNDYRFHSASHNGKVVAVKIFEGENAAQVWWLSICPRRQV</sequence>
<dbReference type="InterPro" id="IPR016035">
    <property type="entry name" value="Acyl_Trfase/lysoPLipase"/>
</dbReference>
<accession>A0AA39NQG3</accession>
<dbReference type="InterPro" id="IPR002641">
    <property type="entry name" value="PNPLA_dom"/>
</dbReference>
<dbReference type="PROSITE" id="PS51635">
    <property type="entry name" value="PNPLA"/>
    <property type="match status" value="1"/>
</dbReference>
<evidence type="ECO:0000313" key="7">
    <source>
        <dbReference type="Proteomes" id="UP001175211"/>
    </source>
</evidence>
<comment type="caution">
    <text evidence="6">The sequence shown here is derived from an EMBL/GenBank/DDBJ whole genome shotgun (WGS) entry which is preliminary data.</text>
</comment>
<dbReference type="GO" id="GO:0016740">
    <property type="term" value="F:transferase activity"/>
    <property type="evidence" value="ECO:0007669"/>
    <property type="project" value="UniProtKB-KW"/>
</dbReference>
<dbReference type="Gene3D" id="3.40.1090.10">
    <property type="entry name" value="Cytosolic phospholipase A2 catalytic domain"/>
    <property type="match status" value="1"/>
</dbReference>
<dbReference type="AlphaFoldDB" id="A0AA39NQG3"/>
<dbReference type="RefSeq" id="XP_060339760.1">
    <property type="nucleotide sequence ID" value="XM_060483608.1"/>
</dbReference>
<dbReference type="GO" id="GO:0046486">
    <property type="term" value="P:glycerolipid metabolic process"/>
    <property type="evidence" value="ECO:0007669"/>
    <property type="project" value="UniProtKB-ARBA"/>
</dbReference>
<dbReference type="SUPFAM" id="SSF52151">
    <property type="entry name" value="FabD/lysophospholipase-like"/>
    <property type="match status" value="1"/>
</dbReference>
<keyword evidence="6" id="KW-0808">Transferase</keyword>
<evidence type="ECO:0000313" key="6">
    <source>
        <dbReference type="EMBL" id="KAK0469967.1"/>
    </source>
</evidence>
<proteinExistence type="predicted"/>
<protein>
    <submittedName>
        <fullName evidence="6">Acyl transferase/acyl hydrolase/lysophospholipase</fullName>
    </submittedName>
</protein>
<keyword evidence="7" id="KW-1185">Reference proteome</keyword>
<evidence type="ECO:0000256" key="2">
    <source>
        <dbReference type="ARBA" id="ARBA00022963"/>
    </source>
</evidence>
<comment type="caution">
    <text evidence="4">Lacks conserved residue(s) required for the propagation of feature annotation.</text>
</comment>
<dbReference type="PANTHER" id="PTHR24185">
    <property type="entry name" value="CALCIUM-INDEPENDENT PHOSPHOLIPASE A2-GAMMA"/>
    <property type="match status" value="1"/>
</dbReference>
<evidence type="ECO:0000256" key="3">
    <source>
        <dbReference type="ARBA" id="ARBA00023098"/>
    </source>
</evidence>
<feature type="domain" description="PNPLA" evidence="5">
    <location>
        <begin position="18"/>
        <end position="219"/>
    </location>
</feature>
<reference evidence="6" key="1">
    <citation type="submission" date="2023-06" db="EMBL/GenBank/DDBJ databases">
        <authorList>
            <consortium name="Lawrence Berkeley National Laboratory"/>
            <person name="Ahrendt S."/>
            <person name="Sahu N."/>
            <person name="Indic B."/>
            <person name="Wong-Bajracharya J."/>
            <person name="Merenyi Z."/>
            <person name="Ke H.-M."/>
            <person name="Monk M."/>
            <person name="Kocsube S."/>
            <person name="Drula E."/>
            <person name="Lipzen A."/>
            <person name="Balint B."/>
            <person name="Henrissat B."/>
            <person name="Andreopoulos B."/>
            <person name="Martin F.M."/>
            <person name="Harder C.B."/>
            <person name="Rigling D."/>
            <person name="Ford K.L."/>
            <person name="Foster G.D."/>
            <person name="Pangilinan J."/>
            <person name="Papanicolaou A."/>
            <person name="Barry K."/>
            <person name="LaButti K."/>
            <person name="Viragh M."/>
            <person name="Koriabine M."/>
            <person name="Yan M."/>
            <person name="Riley R."/>
            <person name="Champramary S."/>
            <person name="Plett K.L."/>
            <person name="Tsai I.J."/>
            <person name="Slot J."/>
            <person name="Sipos G."/>
            <person name="Plett J."/>
            <person name="Nagy L.G."/>
            <person name="Grigoriev I.V."/>
        </authorList>
    </citation>
    <scope>NUCLEOTIDE SEQUENCE</scope>
    <source>
        <strain evidence="6">CCBAS 213</strain>
    </source>
</reference>
<dbReference type="GeneID" id="85367156"/>
<evidence type="ECO:0000259" key="5">
    <source>
        <dbReference type="PROSITE" id="PS51635"/>
    </source>
</evidence>
<dbReference type="GO" id="GO:0016042">
    <property type="term" value="P:lipid catabolic process"/>
    <property type="evidence" value="ECO:0007669"/>
    <property type="project" value="UniProtKB-KW"/>
</dbReference>
<keyword evidence="3" id="KW-0443">Lipid metabolism</keyword>
<dbReference type="Proteomes" id="UP001175211">
    <property type="component" value="Unassembled WGS sequence"/>
</dbReference>
<dbReference type="Pfam" id="PF01734">
    <property type="entry name" value="Patatin"/>
    <property type="match status" value="1"/>
</dbReference>
<evidence type="ECO:0000256" key="1">
    <source>
        <dbReference type="ARBA" id="ARBA00022801"/>
    </source>
</evidence>
<dbReference type="EMBL" id="JAUEPS010000001">
    <property type="protein sequence ID" value="KAK0469967.1"/>
    <property type="molecule type" value="Genomic_DNA"/>
</dbReference>
<dbReference type="GO" id="GO:0047499">
    <property type="term" value="F:calcium-independent phospholipase A2 activity"/>
    <property type="evidence" value="ECO:0007669"/>
    <property type="project" value="TreeGrafter"/>
</dbReference>
<keyword evidence="2" id="KW-0442">Lipid degradation</keyword>
<evidence type="ECO:0000256" key="4">
    <source>
        <dbReference type="PROSITE-ProRule" id="PRU01161"/>
    </source>
</evidence>
<gene>
    <name evidence="6" type="ORF">EV420DRAFT_82245</name>
</gene>